<comment type="caution">
    <text evidence="3">The sequence shown here is derived from an EMBL/GenBank/DDBJ whole genome shotgun (WGS) entry which is preliminary data.</text>
</comment>
<accession>A0A917H0Y2</accession>
<keyword evidence="4" id="KW-1185">Reference proteome</keyword>
<protein>
    <submittedName>
        <fullName evidence="3">Glycosyl transferase</fullName>
    </submittedName>
</protein>
<reference evidence="3" key="1">
    <citation type="journal article" date="2014" name="Int. J. Syst. Evol. Microbiol.">
        <title>Complete genome sequence of Corynebacterium casei LMG S-19264T (=DSM 44701T), isolated from a smear-ripened cheese.</title>
        <authorList>
            <consortium name="US DOE Joint Genome Institute (JGI-PGF)"/>
            <person name="Walter F."/>
            <person name="Albersmeier A."/>
            <person name="Kalinowski J."/>
            <person name="Ruckert C."/>
        </authorList>
    </citation>
    <scope>NUCLEOTIDE SEQUENCE</scope>
    <source>
        <strain evidence="3">CGMCC 1.12187</strain>
    </source>
</reference>
<dbReference type="AlphaFoldDB" id="A0A917H0Y2"/>
<evidence type="ECO:0000259" key="1">
    <source>
        <dbReference type="Pfam" id="PF00535"/>
    </source>
</evidence>
<dbReference type="InterPro" id="IPR001173">
    <property type="entry name" value="Glyco_trans_2-like"/>
</dbReference>
<sequence>MSVTDQVFDVRTALWHLRHGGPSAVARYRRRLRVPRAITAAPSQQDKQLTFAPAQWPDAPPVFADVTAAVILDDFSARALRYEWNQIALTRGGWREELAAQPVDLLFVESAWHGNDDEWQYQLTGASGVKQPFKDLLAHCRDQGIPTVFWNKEDPPHYDDFLECAALFDHVFTSDANRVEHYARDLGHDRVGVLPFAAQPVVHNPVRPQHGFHARDVAFAGMYFAHKYPERREQMDLLLGGALDVSPKLGRGLEIFSRYLGDDERYQFPHPLDERVVGSLPYDRMLTAYKAYKVFLNVNSVVDSPSMCARRIFEITASGTPVVSTPSAALRNFFPPEELPVAQTREHAGDAVRALARSPELADRMVHRAQRTIWAQHTYTHRVAQVLAAALPGPVRAPEEPTVSVLLCTNRPHQLEHALTTIASQVRVTPEVVLLCHGFDPEAHAVESLVDTLGLASVKILTANAEVSLGECLNRAVRASTGDVLTKMDDDDFYGPHYLSDQLHALRYSRADIVGKQAHYMYVESRDATLLRFGHREHRWTDFVMGPTIMGRREVFERIPFESRTTGEDSAFLAAATDAGYRIYSSDRFNFRQYRGTGEHTWSVSDAGVLASGNVVMFGDSLSHVVV</sequence>
<dbReference type="InterPro" id="IPR050834">
    <property type="entry name" value="Glycosyltransf_2"/>
</dbReference>
<dbReference type="Gene3D" id="3.90.550.10">
    <property type="entry name" value="Spore Coat Polysaccharide Biosynthesis Protein SpsA, Chain A"/>
    <property type="match status" value="1"/>
</dbReference>
<dbReference type="Pfam" id="PF13524">
    <property type="entry name" value="Glyco_trans_1_2"/>
    <property type="match status" value="1"/>
</dbReference>
<dbReference type="GO" id="GO:0016740">
    <property type="term" value="F:transferase activity"/>
    <property type="evidence" value="ECO:0007669"/>
    <property type="project" value="UniProtKB-KW"/>
</dbReference>
<evidence type="ECO:0000259" key="2">
    <source>
        <dbReference type="Pfam" id="PF13524"/>
    </source>
</evidence>
<reference evidence="3" key="2">
    <citation type="submission" date="2020-09" db="EMBL/GenBank/DDBJ databases">
        <authorList>
            <person name="Sun Q."/>
            <person name="Zhou Y."/>
        </authorList>
    </citation>
    <scope>NUCLEOTIDE SEQUENCE</scope>
    <source>
        <strain evidence="3">CGMCC 1.12187</strain>
    </source>
</reference>
<evidence type="ECO:0000313" key="3">
    <source>
        <dbReference type="EMBL" id="GGG64019.1"/>
    </source>
</evidence>
<dbReference type="Pfam" id="PF00535">
    <property type="entry name" value="Glycos_transf_2"/>
    <property type="match status" value="1"/>
</dbReference>
<dbReference type="Proteomes" id="UP000638848">
    <property type="component" value="Unassembled WGS sequence"/>
</dbReference>
<dbReference type="SUPFAM" id="SSF53756">
    <property type="entry name" value="UDP-Glycosyltransferase/glycogen phosphorylase"/>
    <property type="match status" value="1"/>
</dbReference>
<keyword evidence="3" id="KW-0808">Transferase</keyword>
<feature type="domain" description="Spore protein YkvP/CgeB glycosyl transferase-like" evidence="2">
    <location>
        <begin position="271"/>
        <end position="388"/>
    </location>
</feature>
<evidence type="ECO:0000313" key="4">
    <source>
        <dbReference type="Proteomes" id="UP000638848"/>
    </source>
</evidence>
<gene>
    <name evidence="3" type="ORF">GCM10011374_29430</name>
</gene>
<dbReference type="PANTHER" id="PTHR43685">
    <property type="entry name" value="GLYCOSYLTRANSFERASE"/>
    <property type="match status" value="1"/>
</dbReference>
<name>A0A917H0Y2_9MICC</name>
<dbReference type="SUPFAM" id="SSF53448">
    <property type="entry name" value="Nucleotide-diphospho-sugar transferases"/>
    <property type="match status" value="1"/>
</dbReference>
<dbReference type="Gene3D" id="3.40.50.2000">
    <property type="entry name" value="Glycogen Phosphorylase B"/>
    <property type="match status" value="1"/>
</dbReference>
<dbReference type="InterPro" id="IPR029044">
    <property type="entry name" value="Nucleotide-diphossugar_trans"/>
</dbReference>
<feature type="domain" description="Glycosyltransferase 2-like" evidence="1">
    <location>
        <begin position="408"/>
        <end position="532"/>
    </location>
</feature>
<dbReference type="PANTHER" id="PTHR43685:SF2">
    <property type="entry name" value="GLYCOSYLTRANSFERASE 2-LIKE DOMAIN-CONTAINING PROTEIN"/>
    <property type="match status" value="1"/>
</dbReference>
<dbReference type="EMBL" id="BMEQ01000018">
    <property type="protein sequence ID" value="GGG64019.1"/>
    <property type="molecule type" value="Genomic_DNA"/>
</dbReference>
<dbReference type="InterPro" id="IPR055259">
    <property type="entry name" value="YkvP/CgeB_Glyco_trans-like"/>
</dbReference>
<organism evidence="3 4">
    <name type="scientific">Kocuria dechangensis</name>
    <dbReference type="NCBI Taxonomy" id="1176249"/>
    <lineage>
        <taxon>Bacteria</taxon>
        <taxon>Bacillati</taxon>
        <taxon>Actinomycetota</taxon>
        <taxon>Actinomycetes</taxon>
        <taxon>Micrococcales</taxon>
        <taxon>Micrococcaceae</taxon>
        <taxon>Kocuria</taxon>
    </lineage>
</organism>
<proteinExistence type="predicted"/>
<dbReference type="RefSeq" id="WP_188538536.1">
    <property type="nucleotide sequence ID" value="NZ_BMEQ01000018.1"/>
</dbReference>
<dbReference type="CDD" id="cd00761">
    <property type="entry name" value="Glyco_tranf_GTA_type"/>
    <property type="match status" value="1"/>
</dbReference>